<evidence type="ECO:0000256" key="5">
    <source>
        <dbReference type="ARBA" id="ARBA00022490"/>
    </source>
</evidence>
<comment type="function">
    <text evidence="10 12">Specifically methylates the N3 position of the uracil ring of uridine 1498 (m3U1498) in 16S rRNA. Acts on the fully assembled 30S ribosomal subunit.</text>
</comment>
<dbReference type="SUPFAM" id="SSF88697">
    <property type="entry name" value="PUA domain-like"/>
    <property type="match status" value="1"/>
</dbReference>
<organism evidence="15 16">
    <name type="scientific">Peptoniphilus stercorisuis</name>
    <dbReference type="NCBI Taxonomy" id="1436965"/>
    <lineage>
        <taxon>Bacteria</taxon>
        <taxon>Bacillati</taxon>
        <taxon>Bacillota</taxon>
        <taxon>Tissierellia</taxon>
        <taxon>Tissierellales</taxon>
        <taxon>Peptoniphilaceae</taxon>
        <taxon>Peptoniphilus</taxon>
    </lineage>
</organism>
<comment type="subcellular location">
    <subcellularLocation>
        <location evidence="1 12">Cytoplasm</location>
    </subcellularLocation>
</comment>
<evidence type="ECO:0000256" key="10">
    <source>
        <dbReference type="ARBA" id="ARBA00025699"/>
    </source>
</evidence>
<dbReference type="EMBL" id="JAGGLJ010000002">
    <property type="protein sequence ID" value="MBP2024785.1"/>
    <property type="molecule type" value="Genomic_DNA"/>
</dbReference>
<evidence type="ECO:0000256" key="11">
    <source>
        <dbReference type="ARBA" id="ARBA00047944"/>
    </source>
</evidence>
<evidence type="ECO:0000256" key="6">
    <source>
        <dbReference type="ARBA" id="ARBA00022552"/>
    </source>
</evidence>
<dbReference type="GO" id="GO:0008168">
    <property type="term" value="F:methyltransferase activity"/>
    <property type="evidence" value="ECO:0007669"/>
    <property type="project" value="UniProtKB-KW"/>
</dbReference>
<reference evidence="15 16" key="1">
    <citation type="submission" date="2021-03" db="EMBL/GenBank/DDBJ databases">
        <title>Genomic Encyclopedia of Type Strains, Phase IV (KMG-IV): sequencing the most valuable type-strain genomes for metagenomic binning, comparative biology and taxonomic classification.</title>
        <authorList>
            <person name="Goeker M."/>
        </authorList>
    </citation>
    <scope>NUCLEOTIDE SEQUENCE [LARGE SCALE GENOMIC DNA]</scope>
    <source>
        <strain evidence="15 16">DSM 27563</strain>
    </source>
</reference>
<proteinExistence type="inferred from homology"/>
<evidence type="ECO:0000256" key="7">
    <source>
        <dbReference type="ARBA" id="ARBA00022603"/>
    </source>
</evidence>
<evidence type="ECO:0000256" key="2">
    <source>
        <dbReference type="ARBA" id="ARBA00005528"/>
    </source>
</evidence>
<gene>
    <name evidence="15" type="ORF">J2Z71_000301</name>
</gene>
<evidence type="ECO:0000256" key="12">
    <source>
        <dbReference type="PIRNR" id="PIRNR015601"/>
    </source>
</evidence>
<comment type="caution">
    <text evidence="15">The sequence shown here is derived from an EMBL/GenBank/DDBJ whole genome shotgun (WGS) entry which is preliminary data.</text>
</comment>
<evidence type="ECO:0000313" key="15">
    <source>
        <dbReference type="EMBL" id="MBP2024785.1"/>
    </source>
</evidence>
<evidence type="ECO:0000259" key="14">
    <source>
        <dbReference type="Pfam" id="PF20260"/>
    </source>
</evidence>
<dbReference type="Gene3D" id="3.40.1280.10">
    <property type="match status" value="1"/>
</dbReference>
<dbReference type="SUPFAM" id="SSF75217">
    <property type="entry name" value="alpha/beta knot"/>
    <property type="match status" value="1"/>
</dbReference>
<feature type="domain" description="Ribosomal RNA small subunit methyltransferase E PUA-like" evidence="14">
    <location>
        <begin position="16"/>
        <end position="62"/>
    </location>
</feature>
<evidence type="ECO:0000256" key="8">
    <source>
        <dbReference type="ARBA" id="ARBA00022679"/>
    </source>
</evidence>
<dbReference type="RefSeq" id="WP_210060093.1">
    <property type="nucleotide sequence ID" value="NZ_JAGGLJ010000002.1"/>
</dbReference>
<dbReference type="InterPro" id="IPR029028">
    <property type="entry name" value="Alpha/beta_knot_MTases"/>
</dbReference>
<comment type="similarity">
    <text evidence="2 12">Belongs to the RNA methyltransferase RsmE family.</text>
</comment>
<sequence length="237" mass="27552">MFRFFEDNINDESIRLNEENSHHYLNVLRIKEDEEVEVVTNDGIFKCIFKEIEDKDIILKIIEEVKRENESPVKLILFQGILKNDKMEQVLKQATEVGVTEIYPLKLKRVVADIDKKVDKKIVRWEKIIESAAKQSKRDFMPIIHKPITLKELNDLKGEIDLLVPYENEEELRLKDIKNLSNNIGLIIGPEGGFEEREIEELKEMGAQIITLGNRILRAETAAVCASFSIIYELESR</sequence>
<dbReference type="InterPro" id="IPR046887">
    <property type="entry name" value="RsmE_PUA-like"/>
</dbReference>
<dbReference type="PIRSF" id="PIRSF015601">
    <property type="entry name" value="MTase_slr0722"/>
    <property type="match status" value="1"/>
</dbReference>
<dbReference type="InterPro" id="IPR046886">
    <property type="entry name" value="RsmE_MTase_dom"/>
</dbReference>
<evidence type="ECO:0000256" key="4">
    <source>
        <dbReference type="ARBA" id="ARBA00013673"/>
    </source>
</evidence>
<feature type="domain" description="Ribosomal RNA small subunit methyltransferase E methyltransferase" evidence="13">
    <location>
        <begin position="69"/>
        <end position="226"/>
    </location>
</feature>
<keyword evidence="9 12" id="KW-0949">S-adenosyl-L-methionine</keyword>
<dbReference type="InterPro" id="IPR006700">
    <property type="entry name" value="RsmE"/>
</dbReference>
<keyword evidence="16" id="KW-1185">Reference proteome</keyword>
<keyword evidence="8 12" id="KW-0808">Transferase</keyword>
<dbReference type="InterPro" id="IPR015947">
    <property type="entry name" value="PUA-like_sf"/>
</dbReference>
<evidence type="ECO:0000259" key="13">
    <source>
        <dbReference type="Pfam" id="PF04452"/>
    </source>
</evidence>
<dbReference type="CDD" id="cd18084">
    <property type="entry name" value="RsmE-like"/>
    <property type="match status" value="1"/>
</dbReference>
<evidence type="ECO:0000256" key="9">
    <source>
        <dbReference type="ARBA" id="ARBA00022691"/>
    </source>
</evidence>
<evidence type="ECO:0000256" key="3">
    <source>
        <dbReference type="ARBA" id="ARBA00012328"/>
    </source>
</evidence>
<dbReference type="NCBIfam" id="TIGR00046">
    <property type="entry name" value="RsmE family RNA methyltransferase"/>
    <property type="match status" value="1"/>
</dbReference>
<dbReference type="PANTHER" id="PTHR30027">
    <property type="entry name" value="RIBOSOMAL RNA SMALL SUBUNIT METHYLTRANSFERASE E"/>
    <property type="match status" value="1"/>
</dbReference>
<keyword evidence="5 12" id="KW-0963">Cytoplasm</keyword>
<name>A0ABS4KAH9_9FIRM</name>
<keyword evidence="6 12" id="KW-0698">rRNA processing</keyword>
<comment type="catalytic activity">
    <reaction evidence="11 12">
        <text>uridine(1498) in 16S rRNA + S-adenosyl-L-methionine = N(3)-methyluridine(1498) in 16S rRNA + S-adenosyl-L-homocysteine + H(+)</text>
        <dbReference type="Rhea" id="RHEA:42920"/>
        <dbReference type="Rhea" id="RHEA-COMP:10283"/>
        <dbReference type="Rhea" id="RHEA-COMP:10284"/>
        <dbReference type="ChEBI" id="CHEBI:15378"/>
        <dbReference type="ChEBI" id="CHEBI:57856"/>
        <dbReference type="ChEBI" id="CHEBI:59789"/>
        <dbReference type="ChEBI" id="CHEBI:65315"/>
        <dbReference type="ChEBI" id="CHEBI:74502"/>
        <dbReference type="EC" id="2.1.1.193"/>
    </reaction>
</comment>
<protein>
    <recommendedName>
        <fullName evidence="4 12">Ribosomal RNA small subunit methyltransferase E</fullName>
        <ecNumber evidence="3 12">2.1.1.193</ecNumber>
    </recommendedName>
</protein>
<keyword evidence="7 12" id="KW-0489">Methyltransferase</keyword>
<dbReference type="Pfam" id="PF20260">
    <property type="entry name" value="PUA_4"/>
    <property type="match status" value="1"/>
</dbReference>
<dbReference type="InterPro" id="IPR029026">
    <property type="entry name" value="tRNA_m1G_MTases_N"/>
</dbReference>
<dbReference type="Proteomes" id="UP001519306">
    <property type="component" value="Unassembled WGS sequence"/>
</dbReference>
<dbReference type="GO" id="GO:0032259">
    <property type="term" value="P:methylation"/>
    <property type="evidence" value="ECO:0007669"/>
    <property type="project" value="UniProtKB-KW"/>
</dbReference>
<accession>A0ABS4KAH9</accession>
<dbReference type="Pfam" id="PF04452">
    <property type="entry name" value="Methyltrans_RNA"/>
    <property type="match status" value="1"/>
</dbReference>
<dbReference type="EC" id="2.1.1.193" evidence="3 12"/>
<evidence type="ECO:0000256" key="1">
    <source>
        <dbReference type="ARBA" id="ARBA00004496"/>
    </source>
</evidence>
<dbReference type="PANTHER" id="PTHR30027:SF3">
    <property type="entry name" value="16S RRNA (URACIL(1498)-N(3))-METHYLTRANSFERASE"/>
    <property type="match status" value="1"/>
</dbReference>
<evidence type="ECO:0000313" key="16">
    <source>
        <dbReference type="Proteomes" id="UP001519306"/>
    </source>
</evidence>